<evidence type="ECO:0000256" key="7">
    <source>
        <dbReference type="ARBA" id="ARBA00022803"/>
    </source>
</evidence>
<dbReference type="Gene3D" id="3.40.50.2000">
    <property type="entry name" value="Glycogen Phosphorylase B"/>
    <property type="match status" value="1"/>
</dbReference>
<dbReference type="UniPathway" id="UPA00378"/>
<evidence type="ECO:0000256" key="1">
    <source>
        <dbReference type="ARBA" id="ARBA00004922"/>
    </source>
</evidence>
<dbReference type="Pfam" id="PF13844">
    <property type="entry name" value="Glyco_transf_41"/>
    <property type="match status" value="2"/>
</dbReference>
<evidence type="ECO:0000256" key="4">
    <source>
        <dbReference type="ARBA" id="ARBA00022676"/>
    </source>
</evidence>
<dbReference type="InterPro" id="IPR019734">
    <property type="entry name" value="TPR_rpt"/>
</dbReference>
<evidence type="ECO:0000256" key="5">
    <source>
        <dbReference type="ARBA" id="ARBA00022679"/>
    </source>
</evidence>
<feature type="repeat" description="TPR" evidence="8">
    <location>
        <begin position="58"/>
        <end position="91"/>
    </location>
</feature>
<organism evidence="11 12">
    <name type="scientific">Pycnococcus provasolii</name>
    <dbReference type="NCBI Taxonomy" id="41880"/>
    <lineage>
        <taxon>Eukaryota</taxon>
        <taxon>Viridiplantae</taxon>
        <taxon>Chlorophyta</taxon>
        <taxon>Pseudoscourfieldiophyceae</taxon>
        <taxon>Pseudoscourfieldiales</taxon>
        <taxon>Pycnococcaceae</taxon>
        <taxon>Pycnococcus</taxon>
    </lineage>
</organism>
<evidence type="ECO:0000256" key="8">
    <source>
        <dbReference type="PROSITE-ProRule" id="PRU00339"/>
    </source>
</evidence>
<dbReference type="Pfam" id="PF13432">
    <property type="entry name" value="TPR_16"/>
    <property type="match status" value="1"/>
</dbReference>
<evidence type="ECO:0000256" key="6">
    <source>
        <dbReference type="ARBA" id="ARBA00022737"/>
    </source>
</evidence>
<gene>
    <name evidence="11" type="ORF">PPROV_000852800</name>
</gene>
<reference evidence="11" key="1">
    <citation type="submission" date="2020-10" db="EMBL/GenBank/DDBJ databases">
        <title>Unveiling of a novel bifunctional photoreceptor, Dualchrome1, isolated from a cosmopolitan green alga.</title>
        <authorList>
            <person name="Suzuki S."/>
            <person name="Kawachi M."/>
        </authorList>
    </citation>
    <scope>NUCLEOTIDE SEQUENCE</scope>
    <source>
        <strain evidence="11">NIES 2893</strain>
    </source>
</reference>
<comment type="caution">
    <text evidence="11">The sequence shown here is derived from an EMBL/GenBank/DDBJ whole genome shotgun (WGS) entry which is preliminary data.</text>
</comment>
<dbReference type="InterPro" id="IPR011990">
    <property type="entry name" value="TPR-like_helical_dom_sf"/>
</dbReference>
<keyword evidence="4" id="KW-0328">Glycosyltransferase</keyword>
<keyword evidence="9" id="KW-0732">Signal</keyword>
<dbReference type="AlphaFoldDB" id="A0A830HSZ9"/>
<evidence type="ECO:0000256" key="3">
    <source>
        <dbReference type="ARBA" id="ARBA00011970"/>
    </source>
</evidence>
<dbReference type="PANTHER" id="PTHR44998">
    <property type="match status" value="1"/>
</dbReference>
<dbReference type="InterPro" id="IPR029489">
    <property type="entry name" value="OGT/SEC/SPY_C"/>
</dbReference>
<dbReference type="Gene3D" id="3.40.50.11380">
    <property type="match status" value="1"/>
</dbReference>
<dbReference type="PROSITE" id="PS50005">
    <property type="entry name" value="TPR"/>
    <property type="match status" value="2"/>
</dbReference>
<protein>
    <recommendedName>
        <fullName evidence="3">protein O-GlcNAc transferase</fullName>
        <ecNumber evidence="3">2.4.1.255</ecNumber>
    </recommendedName>
</protein>
<keyword evidence="6" id="KW-0677">Repeat</keyword>
<proteinExistence type="inferred from homology"/>
<keyword evidence="5" id="KW-0808">Transferase</keyword>
<dbReference type="EC" id="2.4.1.255" evidence="3"/>
<keyword evidence="7 8" id="KW-0802">TPR repeat</keyword>
<dbReference type="OrthoDB" id="421121at2759"/>
<sequence>MFTPFGARLCAYSLLVLLLVLCGGASSASSSSSSFGEQCTAPPGSSSPSSLSAAALSADTLALWGNEYFKRGEYAKALPCYRKALLKNPNHEAAAANVGLVAAARDDGDSAIQACEPIVKRGSQYAPAHYCLGLGWLTKQKPVQAVVHLQKARALDANLNLMGALAEAGRQASAFALDAGDAAAAEQYAAAALDEGAPPNDDATRKRWMGDTLKFRAHALRRLGRHAEAADVFKDAAAAQPRDVEALANEGLARLHLGETDRAVSRLKKSLKLRPTFHNARCALARAYHHGRKEPMQAVGEFRRVLRSDANHTDAFVGLLAAAAEACDWSTRELDERRAIRWLHKTLESSSASSRVPITPFDALVTTPAPPHMHRALAMRYARAAAEEARALNEKAATGGQRRRLSRGSPLRVAYITSDLGSHPVGRLVAGLFARHSALVVPTIFSLRAADGSRWHAEAVAGVQLAKGRVVELDKADHAAVIKSILEFKPHVLVDLMGFTAASNALTREMVAASRLAPVGIGAVGYPGTLGDERNMPYALLDARVAPPSLVHRGFAERAIYLPHTYQVNSHLVSPAPPLASPATRSSEGLPEDAFVFAHFNTLRKLSPESFDLWAAILARVPNSVFWLLRMPAAAEAQLRMEATSRGLAPGRIVFGAFLSGDAHVARCELADLFLDNTRYGAHTTATDALWSGVPVLTLREEQMPSRVAGSLIEALCEDNDVEPCDLAKALIATSVREFEDMAVILATG</sequence>
<dbReference type="GO" id="GO:0097363">
    <property type="term" value="F:protein O-acetylglucosaminyltransferase activity"/>
    <property type="evidence" value="ECO:0007669"/>
    <property type="project" value="UniProtKB-EC"/>
</dbReference>
<evidence type="ECO:0000259" key="10">
    <source>
        <dbReference type="Pfam" id="PF13844"/>
    </source>
</evidence>
<dbReference type="PANTHER" id="PTHR44998:SF1">
    <property type="entry name" value="UDP-N-ACETYLGLUCOSAMINE--PEPTIDE N-ACETYLGLUCOSAMINYLTRANSFERASE 110 KDA SUBUNIT"/>
    <property type="match status" value="1"/>
</dbReference>
<evidence type="ECO:0000256" key="2">
    <source>
        <dbReference type="ARBA" id="ARBA00005386"/>
    </source>
</evidence>
<keyword evidence="12" id="KW-1185">Reference proteome</keyword>
<dbReference type="SUPFAM" id="SSF48452">
    <property type="entry name" value="TPR-like"/>
    <property type="match status" value="1"/>
</dbReference>
<comment type="pathway">
    <text evidence="1">Protein modification; protein glycosylation.</text>
</comment>
<evidence type="ECO:0000256" key="9">
    <source>
        <dbReference type="SAM" id="SignalP"/>
    </source>
</evidence>
<comment type="similarity">
    <text evidence="2">Belongs to the glycosyltransferase 41 family. O-GlcNAc transferase subfamily.</text>
</comment>
<dbReference type="SMART" id="SM00028">
    <property type="entry name" value="TPR"/>
    <property type="match status" value="4"/>
</dbReference>
<evidence type="ECO:0000313" key="12">
    <source>
        <dbReference type="Proteomes" id="UP000660262"/>
    </source>
</evidence>
<dbReference type="Gene3D" id="1.25.40.10">
    <property type="entry name" value="Tetratricopeptide repeat domain"/>
    <property type="match status" value="2"/>
</dbReference>
<feature type="chain" id="PRO_5032882856" description="protein O-GlcNAc transferase" evidence="9">
    <location>
        <begin position="28"/>
        <end position="749"/>
    </location>
</feature>
<feature type="repeat" description="TPR" evidence="8">
    <location>
        <begin position="244"/>
        <end position="277"/>
    </location>
</feature>
<feature type="signal peptide" evidence="9">
    <location>
        <begin position="1"/>
        <end position="27"/>
    </location>
</feature>
<feature type="domain" description="O-GlcNAc transferase C-terminal" evidence="10">
    <location>
        <begin position="583"/>
        <end position="747"/>
    </location>
</feature>
<accession>A0A830HSZ9</accession>
<evidence type="ECO:0000313" key="11">
    <source>
        <dbReference type="EMBL" id="GHP09793.1"/>
    </source>
</evidence>
<name>A0A830HSZ9_9CHLO</name>
<dbReference type="Pfam" id="PF00515">
    <property type="entry name" value="TPR_1"/>
    <property type="match status" value="1"/>
</dbReference>
<feature type="domain" description="O-GlcNAc transferase C-terminal" evidence="10">
    <location>
        <begin position="327"/>
        <end position="571"/>
    </location>
</feature>
<dbReference type="Proteomes" id="UP000660262">
    <property type="component" value="Unassembled WGS sequence"/>
</dbReference>
<dbReference type="EMBL" id="BNJQ01000026">
    <property type="protein sequence ID" value="GHP09793.1"/>
    <property type="molecule type" value="Genomic_DNA"/>
</dbReference>